<dbReference type="STRING" id="1142394.PSMK_15760"/>
<dbReference type="EMBL" id="AP012338">
    <property type="protein sequence ID" value="BAM03735.1"/>
    <property type="molecule type" value="Genomic_DNA"/>
</dbReference>
<dbReference type="InterPro" id="IPR031107">
    <property type="entry name" value="Small_HSP"/>
</dbReference>
<feature type="domain" description="SHSP" evidence="4">
    <location>
        <begin position="35"/>
        <end position="157"/>
    </location>
</feature>
<gene>
    <name evidence="5" type="ordered locus">PSMK_15760</name>
</gene>
<evidence type="ECO:0000256" key="2">
    <source>
        <dbReference type="RuleBase" id="RU003616"/>
    </source>
</evidence>
<dbReference type="eggNOG" id="COG0071">
    <property type="taxonomic scope" value="Bacteria"/>
</dbReference>
<protein>
    <submittedName>
        <fullName evidence="5">Small heat shock protein</fullName>
    </submittedName>
</protein>
<sequence>MNTLPTLNNPFDMLRQFDRAVNGGASFFDGSGGSTPVGTGGFAVDVREEDDTLVVEAELPGFSKDQIDVNVENGLLTIEADRTERKQVGQDADGGEPQASKSPARKHIQERTMHVSRRFSLPKAYDATSVDASLDSGVLTLRLPKREDVKPRKIEVK</sequence>
<keyword evidence="6" id="KW-1185">Reference proteome</keyword>
<evidence type="ECO:0000313" key="5">
    <source>
        <dbReference type="EMBL" id="BAM03735.1"/>
    </source>
</evidence>
<dbReference type="Pfam" id="PF00011">
    <property type="entry name" value="HSP20"/>
    <property type="match status" value="1"/>
</dbReference>
<dbReference type="HOGENOM" id="CLU_046737_12_1_0"/>
<evidence type="ECO:0000256" key="1">
    <source>
        <dbReference type="PROSITE-ProRule" id="PRU00285"/>
    </source>
</evidence>
<feature type="region of interest" description="Disordered" evidence="3">
    <location>
        <begin position="81"/>
        <end position="115"/>
    </location>
</feature>
<dbReference type="Gene3D" id="2.60.40.790">
    <property type="match status" value="1"/>
</dbReference>
<evidence type="ECO:0000259" key="4">
    <source>
        <dbReference type="PROSITE" id="PS01031"/>
    </source>
</evidence>
<dbReference type="CDD" id="cd06464">
    <property type="entry name" value="ACD_sHsps-like"/>
    <property type="match status" value="1"/>
</dbReference>
<comment type="similarity">
    <text evidence="1 2">Belongs to the small heat shock protein (HSP20) family.</text>
</comment>
<dbReference type="PANTHER" id="PTHR11527">
    <property type="entry name" value="HEAT-SHOCK PROTEIN 20 FAMILY MEMBER"/>
    <property type="match status" value="1"/>
</dbReference>
<keyword evidence="5" id="KW-0346">Stress response</keyword>
<dbReference type="AlphaFoldDB" id="I0IEP7"/>
<dbReference type="RefSeq" id="WP_014436953.1">
    <property type="nucleotide sequence ID" value="NC_017080.1"/>
</dbReference>
<dbReference type="InterPro" id="IPR002068">
    <property type="entry name" value="A-crystallin/Hsp20_dom"/>
</dbReference>
<name>I0IEP7_PHYMF</name>
<evidence type="ECO:0000256" key="3">
    <source>
        <dbReference type="SAM" id="MobiDB-lite"/>
    </source>
</evidence>
<dbReference type="InterPro" id="IPR008978">
    <property type="entry name" value="HSP20-like_chaperone"/>
</dbReference>
<proteinExistence type="inferred from homology"/>
<dbReference type="PROSITE" id="PS01031">
    <property type="entry name" value="SHSP"/>
    <property type="match status" value="1"/>
</dbReference>
<dbReference type="SUPFAM" id="SSF49764">
    <property type="entry name" value="HSP20-like chaperones"/>
    <property type="match status" value="1"/>
</dbReference>
<dbReference type="Proteomes" id="UP000007881">
    <property type="component" value="Chromosome"/>
</dbReference>
<accession>I0IEP7</accession>
<reference evidence="5 6" key="1">
    <citation type="submission" date="2012-02" db="EMBL/GenBank/DDBJ databases">
        <title>Complete genome sequence of Phycisphaera mikurensis NBRC 102666.</title>
        <authorList>
            <person name="Ankai A."/>
            <person name="Hosoyama A."/>
            <person name="Terui Y."/>
            <person name="Sekine M."/>
            <person name="Fukai R."/>
            <person name="Kato Y."/>
            <person name="Nakamura S."/>
            <person name="Yamada-Narita S."/>
            <person name="Kawakoshi A."/>
            <person name="Fukunaga Y."/>
            <person name="Yamazaki S."/>
            <person name="Fujita N."/>
        </authorList>
    </citation>
    <scope>NUCLEOTIDE SEQUENCE [LARGE SCALE GENOMIC DNA]</scope>
    <source>
        <strain evidence="6">NBRC 102666 / KCTC 22515 / FYK2301M01</strain>
    </source>
</reference>
<dbReference type="KEGG" id="phm:PSMK_15760"/>
<organism evidence="5 6">
    <name type="scientific">Phycisphaera mikurensis (strain NBRC 102666 / KCTC 22515 / FYK2301M01)</name>
    <dbReference type="NCBI Taxonomy" id="1142394"/>
    <lineage>
        <taxon>Bacteria</taxon>
        <taxon>Pseudomonadati</taxon>
        <taxon>Planctomycetota</taxon>
        <taxon>Phycisphaerae</taxon>
        <taxon>Phycisphaerales</taxon>
        <taxon>Phycisphaeraceae</taxon>
        <taxon>Phycisphaera</taxon>
    </lineage>
</organism>
<evidence type="ECO:0000313" key="6">
    <source>
        <dbReference type="Proteomes" id="UP000007881"/>
    </source>
</evidence>